<dbReference type="InterPro" id="IPR006657">
    <property type="entry name" value="MoPterin_dinucl-bd_dom"/>
</dbReference>
<dbReference type="EMBL" id="JBGFFE010000025">
    <property type="protein sequence ID" value="MEY8764648.1"/>
    <property type="molecule type" value="Genomic_DNA"/>
</dbReference>
<keyword evidence="3" id="KW-0408">Iron</keyword>
<protein>
    <submittedName>
        <fullName evidence="6">Molybdopterin oxidoreductase family protein</fullName>
    </submittedName>
</protein>
<dbReference type="InterPro" id="IPR050123">
    <property type="entry name" value="Prok_molybdopt-oxidoreductase"/>
</dbReference>
<dbReference type="Gene3D" id="3.40.50.740">
    <property type="match status" value="1"/>
</dbReference>
<evidence type="ECO:0000313" key="6">
    <source>
        <dbReference type="EMBL" id="MEY8764648.1"/>
    </source>
</evidence>
<evidence type="ECO:0000313" key="7">
    <source>
        <dbReference type="Proteomes" id="UP001565220"/>
    </source>
</evidence>
<dbReference type="Pfam" id="PF01568">
    <property type="entry name" value="Molydop_binding"/>
    <property type="match status" value="1"/>
</dbReference>
<dbReference type="CDD" id="cd00508">
    <property type="entry name" value="MopB_CT_Fdh-Nap-like"/>
    <property type="match status" value="1"/>
</dbReference>
<dbReference type="Pfam" id="PF04879">
    <property type="entry name" value="Molybdop_Fe4S4"/>
    <property type="match status" value="1"/>
</dbReference>
<reference evidence="6 7" key="1">
    <citation type="submission" date="2024-08" db="EMBL/GenBank/DDBJ databases">
        <title>Clostridium lapicellarii sp. nov., and Clostridium renhuaiense sp. nov., two species isolated from the mud in a fermentation cellar used for producing sauce-flavour Chinese liquors.</title>
        <authorList>
            <person name="Yang F."/>
            <person name="Wang H."/>
            <person name="Chen L.Q."/>
            <person name="Zhou N."/>
            <person name="Lu J.J."/>
            <person name="Pu X.X."/>
            <person name="Wan B."/>
            <person name="Wang L."/>
            <person name="Liu S.J."/>
        </authorList>
    </citation>
    <scope>NUCLEOTIDE SEQUENCE [LARGE SCALE GENOMIC DNA]</scope>
    <source>
        <strain evidence="6 7">MT-113</strain>
    </source>
</reference>
<dbReference type="SUPFAM" id="SSF53706">
    <property type="entry name" value="Formate dehydrogenase/DMSO reductase, domains 1-3"/>
    <property type="match status" value="1"/>
</dbReference>
<keyword evidence="7" id="KW-1185">Reference proteome</keyword>
<dbReference type="Pfam" id="PF00384">
    <property type="entry name" value="Molybdopterin"/>
    <property type="match status" value="1"/>
</dbReference>
<sequence>MKVKQSTCNYCSLACNLDFYVDDNKIKKILPTKGYPVNDGFCCIKGLNLSRQCTKFKTRGMPLIRDKKGKIHFVSWKDAFETFAIKMNSIQKKYGKQSAAYLSTGQITTEEMALLGFIGRMYMGISGDGNTRLCMSTSAVAYKQSFGFDAPPYTLKDLEISDTIVLVGANPVVAHPIAWSRIRENKTAKIITIDPRKSETAVNSDWWIGIKPKSDIVFLYTLANVLINKNWIDRDYIVNCSENFEIFKEHVKKYSLEYAERKTGISGKDIIKLAGLIHKGEKVSFWWTMGVNQGWQAVRTAQAIIDLAVITGNMGREGTGANSLSGQCNAMGSRLYSNTTALYGGRDFDNPVHRKEISSILDVDEKMIPEKPTIPYNEIINRINGGDIKALWVIGTNPAHSWANNGEFKRAVKNLELLVVQDIYADTDTSKLCDLFLPSVPALKKEGSFINTERRISAVVPVLKKEKGELTDYDILLGIGRAFKIGKSLEKWKTPRHAFELIKEFSRGMPCDITGVDYKKLIFSRGIQWPFREGDKLDDERRLFEDNRYFTPNGKVKLIYEEPVKNPAAAGEDFPYILNSGRGTVGQWHTQTRTREIEFVKDSSMASAYIFMNFKLAERLGLKRNEYAIISSINGCKSKFKVIPTDNIGENQLFAPIHYIETNFLTPSVFDRYSREPSYKCTAVNVKKIQNSRR</sequence>
<dbReference type="PANTHER" id="PTHR43105">
    <property type="entry name" value="RESPIRATORY NITRATE REDUCTASE"/>
    <property type="match status" value="1"/>
</dbReference>
<dbReference type="Gene3D" id="3.40.228.10">
    <property type="entry name" value="Dimethylsulfoxide Reductase, domain 2"/>
    <property type="match status" value="1"/>
</dbReference>
<keyword evidence="1" id="KW-0004">4Fe-4S</keyword>
<feature type="domain" description="4Fe-4S Mo/W bis-MGD-type" evidence="5">
    <location>
        <begin position="1"/>
        <end position="57"/>
    </location>
</feature>
<keyword evidence="4" id="KW-0411">Iron-sulfur</keyword>
<organism evidence="6 7">
    <name type="scientific">Clostridium lapidicellarium</name>
    <dbReference type="NCBI Taxonomy" id="3240931"/>
    <lineage>
        <taxon>Bacteria</taxon>
        <taxon>Bacillati</taxon>
        <taxon>Bacillota</taxon>
        <taxon>Clostridia</taxon>
        <taxon>Eubacteriales</taxon>
        <taxon>Clostridiaceae</taxon>
        <taxon>Clostridium</taxon>
    </lineage>
</organism>
<dbReference type="Gene3D" id="2.20.25.90">
    <property type="entry name" value="ADC-like domains"/>
    <property type="match status" value="1"/>
</dbReference>
<proteinExistence type="predicted"/>
<dbReference type="Proteomes" id="UP001565220">
    <property type="component" value="Unassembled WGS sequence"/>
</dbReference>
<evidence type="ECO:0000256" key="1">
    <source>
        <dbReference type="ARBA" id="ARBA00022485"/>
    </source>
</evidence>
<dbReference type="InterPro" id="IPR006656">
    <property type="entry name" value="Mopterin_OxRdtase"/>
</dbReference>
<evidence type="ECO:0000259" key="5">
    <source>
        <dbReference type="PROSITE" id="PS51669"/>
    </source>
</evidence>
<dbReference type="PANTHER" id="PTHR43105:SF10">
    <property type="entry name" value="NADH-QUINONE OXIDOREDUCTASE SUBUNIT G"/>
    <property type="match status" value="1"/>
</dbReference>
<dbReference type="PROSITE" id="PS51669">
    <property type="entry name" value="4FE4S_MOW_BIS_MGD"/>
    <property type="match status" value="1"/>
</dbReference>
<gene>
    <name evidence="6" type="ORF">AB8S09_13570</name>
</gene>
<dbReference type="PIRSF" id="PIRSF000144">
    <property type="entry name" value="CbbBc"/>
    <property type="match status" value="1"/>
</dbReference>
<dbReference type="Gene3D" id="2.40.40.20">
    <property type="match status" value="1"/>
</dbReference>
<dbReference type="SUPFAM" id="SSF50692">
    <property type="entry name" value="ADC-like"/>
    <property type="match status" value="1"/>
</dbReference>
<name>A0ABV4E0G6_9CLOT</name>
<dbReference type="SMART" id="SM00926">
    <property type="entry name" value="Molybdop_Fe4S4"/>
    <property type="match status" value="1"/>
</dbReference>
<evidence type="ECO:0000256" key="4">
    <source>
        <dbReference type="ARBA" id="ARBA00023014"/>
    </source>
</evidence>
<accession>A0ABV4E0G6</accession>
<keyword evidence="2" id="KW-0479">Metal-binding</keyword>
<evidence type="ECO:0000256" key="3">
    <source>
        <dbReference type="ARBA" id="ARBA00023004"/>
    </source>
</evidence>
<evidence type="ECO:0000256" key="2">
    <source>
        <dbReference type="ARBA" id="ARBA00022723"/>
    </source>
</evidence>
<dbReference type="InterPro" id="IPR009010">
    <property type="entry name" value="Asp_de-COase-like_dom_sf"/>
</dbReference>
<dbReference type="InterPro" id="IPR006963">
    <property type="entry name" value="Mopterin_OxRdtase_4Fe-4S_dom"/>
</dbReference>
<comment type="caution">
    <text evidence="6">The sequence shown here is derived from an EMBL/GenBank/DDBJ whole genome shotgun (WGS) entry which is preliminary data.</text>
</comment>
<dbReference type="RefSeq" id="WP_369869312.1">
    <property type="nucleotide sequence ID" value="NZ_JBGFFE010000025.1"/>
</dbReference>